<dbReference type="Proteomes" id="UP000008370">
    <property type="component" value="Unassembled WGS sequence"/>
</dbReference>
<evidence type="ECO:0000256" key="7">
    <source>
        <dbReference type="ARBA" id="ARBA00022824"/>
    </source>
</evidence>
<comment type="subcellular location">
    <subcellularLocation>
        <location evidence="1">Endoplasmic reticulum membrane</location>
        <topology evidence="1">Single-pass type I membrane protein</topology>
    </subcellularLocation>
</comment>
<proteinExistence type="inferred from homology"/>
<dbReference type="AlphaFoldDB" id="K5X5M1"/>
<accession>K5X5M1</accession>
<keyword evidence="5" id="KW-0812">Transmembrane</keyword>
<evidence type="ECO:0000256" key="8">
    <source>
        <dbReference type="ARBA" id="ARBA00022989"/>
    </source>
</evidence>
<dbReference type="PANTHER" id="PTHR21573:SF0">
    <property type="entry name" value="ER MEMBRANE PROTEIN COMPLEX SUBUNIT 1"/>
    <property type="match status" value="1"/>
</dbReference>
<evidence type="ECO:0000259" key="13">
    <source>
        <dbReference type="Pfam" id="PF25293"/>
    </source>
</evidence>
<dbReference type="GO" id="GO:0034975">
    <property type="term" value="P:protein folding in endoplasmic reticulum"/>
    <property type="evidence" value="ECO:0007669"/>
    <property type="project" value="TreeGrafter"/>
</dbReference>
<feature type="signal peptide" evidence="11">
    <location>
        <begin position="1"/>
        <end position="25"/>
    </location>
</feature>
<dbReference type="RefSeq" id="XP_007393484.1">
    <property type="nucleotide sequence ID" value="XM_007393422.1"/>
</dbReference>
<feature type="domain" description="EMC1 first beta-propeller" evidence="13">
    <location>
        <begin position="19"/>
        <end position="440"/>
    </location>
</feature>
<sequence>MLRLLSLWLMSLAILPAFAIHASEAGVVDWYKPLIGDALTGNPNLSPVFHRITEDNGKTRSLVLTATSSNVLSGLHPENGSIAWRYLFEDGNRVLAFKKHKNWVAAVSGVGGATVRVLDVSTGHLLHERHLHKPEAGRLLEPDSTGVALAFDSGSHVYALTNGHTVRKIEVSTGKIIWGWTAPDQTSLNVYSTVLPTSSAIYLIGLAKSFASYTLHITSLSPVDGSLLSSVDVPSSIEHGPASLFVLSKPVGESEHARILWLESNQIRSVKLMSGLNETPTAIKAATYRELVDLGLGDHGLLVAVKDDGSGQVIKLNDEGTGLKIIWEFADSADSTQHTASMYTGGLDKAGHPYIGRVFWSRYYKKASAHILAPHLAEGKGLVTGYTLPFETAVHGIIGNVAIDAVNLEEFRVLARVVITTTTGAIQLWQQDQLQWTREEGLADIRVAEFVELPERKLAETGLGEGHETFTGRVRRQISEARDFPHYALHFAKRFVTGSYDSVSSSAMPTTSDVASLSRDTFGFRKILVAATARGKVYGIDSANGEILWSRVFGLGWAAEVGGHVLPLKIYTTRTVMDEETPQVVIVTQRKANNGLLDTVLFHIDALTGEDSTGKSRSSDVLQGIDIIAGALVEAYLVRDEATKFVLLFDEFLQAHVYPDTAENTASFAKLIPSLHFALRTGQVGSLRLTGHRFGLQKEFTGKYIAHPTWTASLAEGEDIQAIIARPHEPVASLGKVLGNRTTMYKYLNPNVVAVVTSSLKAPTPSCAIYLMDVVKGSIIYHSVLPAVSGACDVKAAFTDNWLVYHYYDEDFGVDQAKSYRVVSVEFYEGTGIDDKISSSDLSSHSNASTSVHVLEQTYVFPRGISTMATTMTKFGITSKDLIVAGENGIIQSFPRRFFDPRRPKRKPTNEELEEWLIQYDPVIPDDPKRVLSHTYQVANVRAIITSPALLESTSLVFAHGLDLFSTRVTPSNTFDVLSENFNKAQLVLTISGLALAILITKPMVRNKRLRERWYN</sequence>
<dbReference type="SUPFAM" id="SSF50998">
    <property type="entry name" value="Quinoprotein alcohol dehydrogenase-like"/>
    <property type="match status" value="1"/>
</dbReference>
<name>K5X5M1_PHACS</name>
<dbReference type="GeneID" id="18907776"/>
<evidence type="ECO:0000256" key="9">
    <source>
        <dbReference type="ARBA" id="ARBA00023136"/>
    </source>
</evidence>
<dbReference type="Pfam" id="PF25293">
    <property type="entry name" value="Beta-prop_EMC1_N"/>
    <property type="match status" value="1"/>
</dbReference>
<dbReference type="PANTHER" id="PTHR21573">
    <property type="entry name" value="ER MEMBRANE PROTEIN COMPLEX SUBUNIT 1"/>
    <property type="match status" value="1"/>
</dbReference>
<dbReference type="InterPro" id="IPR015943">
    <property type="entry name" value="WD40/YVTN_repeat-like_dom_sf"/>
</dbReference>
<comment type="similarity">
    <text evidence="2">Belongs to the EMC1 family.</text>
</comment>
<dbReference type="GO" id="GO:0072546">
    <property type="term" value="C:EMC complex"/>
    <property type="evidence" value="ECO:0007669"/>
    <property type="project" value="InterPro"/>
</dbReference>
<organism evidence="14 15">
    <name type="scientific">Phanerochaete carnosa (strain HHB-10118-sp)</name>
    <name type="common">White-rot fungus</name>
    <name type="synonym">Peniophora carnosa</name>
    <dbReference type="NCBI Taxonomy" id="650164"/>
    <lineage>
        <taxon>Eukaryota</taxon>
        <taxon>Fungi</taxon>
        <taxon>Dikarya</taxon>
        <taxon>Basidiomycota</taxon>
        <taxon>Agaricomycotina</taxon>
        <taxon>Agaricomycetes</taxon>
        <taxon>Polyporales</taxon>
        <taxon>Phanerochaetaceae</taxon>
        <taxon>Phanerochaete</taxon>
    </lineage>
</organism>
<dbReference type="InterPro" id="IPR026895">
    <property type="entry name" value="EMC1"/>
</dbReference>
<feature type="domain" description="ER membrane protein complex subunit 1 C-terminal" evidence="12">
    <location>
        <begin position="799"/>
        <end position="1014"/>
    </location>
</feature>
<dbReference type="Pfam" id="PF07774">
    <property type="entry name" value="EMC1_C"/>
    <property type="match status" value="1"/>
</dbReference>
<evidence type="ECO:0000313" key="15">
    <source>
        <dbReference type="Proteomes" id="UP000008370"/>
    </source>
</evidence>
<dbReference type="HOGENOM" id="CLU_005034_1_0_1"/>
<dbReference type="KEGG" id="pco:PHACADRAFT_116839"/>
<dbReference type="InterPro" id="IPR011678">
    <property type="entry name" value="EMC1_C"/>
</dbReference>
<keyword evidence="9" id="KW-0472">Membrane</keyword>
<evidence type="ECO:0000256" key="10">
    <source>
        <dbReference type="ARBA" id="ARBA00023180"/>
    </source>
</evidence>
<dbReference type="STRING" id="650164.K5X5M1"/>
<gene>
    <name evidence="14" type="ORF">PHACADRAFT_116839</name>
</gene>
<keyword evidence="10" id="KW-0325">Glycoprotein</keyword>
<keyword evidence="8" id="KW-1133">Transmembrane helix</keyword>
<evidence type="ECO:0000256" key="4">
    <source>
        <dbReference type="ARBA" id="ARBA00020824"/>
    </source>
</evidence>
<dbReference type="Gene3D" id="2.130.10.10">
    <property type="entry name" value="YVTN repeat-like/Quinoprotein amine dehydrogenase"/>
    <property type="match status" value="1"/>
</dbReference>
<dbReference type="InterPro" id="IPR011047">
    <property type="entry name" value="Quinoprotein_ADH-like_sf"/>
</dbReference>
<feature type="chain" id="PRO_5003891078" description="ER membrane protein complex subunit 1" evidence="11">
    <location>
        <begin position="26"/>
        <end position="1016"/>
    </location>
</feature>
<evidence type="ECO:0000256" key="2">
    <source>
        <dbReference type="ARBA" id="ARBA00007904"/>
    </source>
</evidence>
<comment type="subunit">
    <text evidence="3">Component of the ER membrane protein complex (EMC).</text>
</comment>
<dbReference type="InParanoid" id="K5X5M1"/>
<evidence type="ECO:0000256" key="11">
    <source>
        <dbReference type="SAM" id="SignalP"/>
    </source>
</evidence>
<evidence type="ECO:0000256" key="3">
    <source>
        <dbReference type="ARBA" id="ARBA00011276"/>
    </source>
</evidence>
<evidence type="ECO:0000256" key="1">
    <source>
        <dbReference type="ARBA" id="ARBA00004115"/>
    </source>
</evidence>
<evidence type="ECO:0000256" key="6">
    <source>
        <dbReference type="ARBA" id="ARBA00022729"/>
    </source>
</evidence>
<keyword evidence="15" id="KW-1185">Reference proteome</keyword>
<evidence type="ECO:0000313" key="14">
    <source>
        <dbReference type="EMBL" id="EKM58157.1"/>
    </source>
</evidence>
<dbReference type="OrthoDB" id="28092at2759"/>
<dbReference type="InterPro" id="IPR058545">
    <property type="entry name" value="Beta-prop_EMC1_1st"/>
</dbReference>
<reference evidence="14 15" key="1">
    <citation type="journal article" date="2012" name="BMC Genomics">
        <title>Comparative genomics of the white-rot fungi, Phanerochaete carnosa and P. chrysosporium, to elucidate the genetic basis of the distinct wood types they colonize.</title>
        <authorList>
            <person name="Suzuki H."/>
            <person name="MacDonald J."/>
            <person name="Syed K."/>
            <person name="Salamov A."/>
            <person name="Hori C."/>
            <person name="Aerts A."/>
            <person name="Henrissat B."/>
            <person name="Wiebenga A."/>
            <person name="vanKuyk P.A."/>
            <person name="Barry K."/>
            <person name="Lindquist E."/>
            <person name="LaButti K."/>
            <person name="Lapidus A."/>
            <person name="Lucas S."/>
            <person name="Coutinho P."/>
            <person name="Gong Y."/>
            <person name="Samejima M."/>
            <person name="Mahadevan R."/>
            <person name="Abou-Zaid M."/>
            <person name="de Vries R.P."/>
            <person name="Igarashi K."/>
            <person name="Yadav J.S."/>
            <person name="Grigoriev I.V."/>
            <person name="Master E.R."/>
        </authorList>
    </citation>
    <scope>NUCLEOTIDE SEQUENCE [LARGE SCALE GENOMIC DNA]</scope>
    <source>
        <strain evidence="14 15">HHB-10118-sp</strain>
    </source>
</reference>
<evidence type="ECO:0000259" key="12">
    <source>
        <dbReference type="Pfam" id="PF07774"/>
    </source>
</evidence>
<dbReference type="EMBL" id="JH930470">
    <property type="protein sequence ID" value="EKM58157.1"/>
    <property type="molecule type" value="Genomic_DNA"/>
</dbReference>
<protein>
    <recommendedName>
        <fullName evidence="4">ER membrane protein complex subunit 1</fullName>
    </recommendedName>
</protein>
<evidence type="ECO:0000256" key="5">
    <source>
        <dbReference type="ARBA" id="ARBA00022692"/>
    </source>
</evidence>
<keyword evidence="6 11" id="KW-0732">Signal</keyword>
<keyword evidence="7" id="KW-0256">Endoplasmic reticulum</keyword>